<sequence>MTTFGLCYYLAIESLNKAPSSFIQFKTIEILLYLRNINNQVFLIIEMDFDRYAQKLNENNSTKGFTEEFQILVTFVKEKWFNDFRVLNYDVGKRKNKYLKHHAYLNEEQTCNI</sequence>
<reference evidence="1" key="1">
    <citation type="submission" date="2019-10" db="EMBL/GenBank/DDBJ databases">
        <title>Conservation and host-specific expression of non-tandemly repeated heterogenous ribosome RNA gene in arbuscular mycorrhizal fungi.</title>
        <authorList>
            <person name="Maeda T."/>
            <person name="Kobayashi Y."/>
            <person name="Nakagawa T."/>
            <person name="Ezawa T."/>
            <person name="Yamaguchi K."/>
            <person name="Bino T."/>
            <person name="Nishimoto Y."/>
            <person name="Shigenobu S."/>
            <person name="Kawaguchi M."/>
        </authorList>
    </citation>
    <scope>NUCLEOTIDE SEQUENCE</scope>
    <source>
        <strain evidence="1">HR1</strain>
    </source>
</reference>
<dbReference type="Proteomes" id="UP000615446">
    <property type="component" value="Unassembled WGS sequence"/>
</dbReference>
<evidence type="ECO:0000313" key="1">
    <source>
        <dbReference type="EMBL" id="GET03936.1"/>
    </source>
</evidence>
<protein>
    <submittedName>
        <fullName evidence="1">Uncharacterized protein</fullName>
    </submittedName>
</protein>
<accession>A0A8H3MGA3</accession>
<dbReference type="AlphaFoldDB" id="A0A8H3MGA3"/>
<organism evidence="1 2">
    <name type="scientific">Rhizophagus clarus</name>
    <dbReference type="NCBI Taxonomy" id="94130"/>
    <lineage>
        <taxon>Eukaryota</taxon>
        <taxon>Fungi</taxon>
        <taxon>Fungi incertae sedis</taxon>
        <taxon>Mucoromycota</taxon>
        <taxon>Glomeromycotina</taxon>
        <taxon>Glomeromycetes</taxon>
        <taxon>Glomerales</taxon>
        <taxon>Glomeraceae</taxon>
        <taxon>Rhizophagus</taxon>
    </lineage>
</organism>
<name>A0A8H3MGA3_9GLOM</name>
<proteinExistence type="predicted"/>
<gene>
    <name evidence="1" type="ORF">RCL2_003023900</name>
</gene>
<comment type="caution">
    <text evidence="1">The sequence shown here is derived from an EMBL/GenBank/DDBJ whole genome shotgun (WGS) entry which is preliminary data.</text>
</comment>
<dbReference type="EMBL" id="BLAL01000336">
    <property type="protein sequence ID" value="GET03936.1"/>
    <property type="molecule type" value="Genomic_DNA"/>
</dbReference>
<dbReference type="OrthoDB" id="2427553at2759"/>
<evidence type="ECO:0000313" key="2">
    <source>
        <dbReference type="Proteomes" id="UP000615446"/>
    </source>
</evidence>